<name>A0A371E7F1_MUCPR</name>
<comment type="caution">
    <text evidence="1">The sequence shown here is derived from an EMBL/GenBank/DDBJ whole genome shotgun (WGS) entry which is preliminary data.</text>
</comment>
<sequence length="87" mass="10118">MGTGSTMKAVKMRFMVVNTPTSYDVIFAHLCMKYRVGNLVGVIQANQHIARRSYDKSTRVLEGRWGRYTMLDEHTRIHLLEVDPRFD</sequence>
<reference evidence="1" key="1">
    <citation type="submission" date="2018-05" db="EMBL/GenBank/DDBJ databases">
        <title>Draft genome of Mucuna pruriens seed.</title>
        <authorList>
            <person name="Nnadi N.E."/>
            <person name="Vos R."/>
            <person name="Hasami M.H."/>
            <person name="Devisetty U.K."/>
            <person name="Aguiy J.C."/>
        </authorList>
    </citation>
    <scope>NUCLEOTIDE SEQUENCE [LARGE SCALE GENOMIC DNA]</scope>
    <source>
        <strain evidence="1">JCA_2017</strain>
    </source>
</reference>
<organism evidence="1 2">
    <name type="scientific">Mucuna pruriens</name>
    <name type="common">Velvet bean</name>
    <name type="synonym">Dolichos pruriens</name>
    <dbReference type="NCBI Taxonomy" id="157652"/>
    <lineage>
        <taxon>Eukaryota</taxon>
        <taxon>Viridiplantae</taxon>
        <taxon>Streptophyta</taxon>
        <taxon>Embryophyta</taxon>
        <taxon>Tracheophyta</taxon>
        <taxon>Spermatophyta</taxon>
        <taxon>Magnoliopsida</taxon>
        <taxon>eudicotyledons</taxon>
        <taxon>Gunneridae</taxon>
        <taxon>Pentapetalae</taxon>
        <taxon>rosids</taxon>
        <taxon>fabids</taxon>
        <taxon>Fabales</taxon>
        <taxon>Fabaceae</taxon>
        <taxon>Papilionoideae</taxon>
        <taxon>50 kb inversion clade</taxon>
        <taxon>NPAAA clade</taxon>
        <taxon>indigoferoid/millettioid clade</taxon>
        <taxon>Phaseoleae</taxon>
        <taxon>Mucuna</taxon>
    </lineage>
</organism>
<evidence type="ECO:0000313" key="1">
    <source>
        <dbReference type="EMBL" id="RDX61937.1"/>
    </source>
</evidence>
<evidence type="ECO:0000313" key="2">
    <source>
        <dbReference type="Proteomes" id="UP000257109"/>
    </source>
</evidence>
<dbReference type="AlphaFoldDB" id="A0A371E7F1"/>
<feature type="non-terminal residue" evidence="1">
    <location>
        <position position="1"/>
    </location>
</feature>
<accession>A0A371E7F1</accession>
<dbReference type="EMBL" id="QJKJ01015798">
    <property type="protein sequence ID" value="RDX61937.1"/>
    <property type="molecule type" value="Genomic_DNA"/>
</dbReference>
<protein>
    <submittedName>
        <fullName evidence="1">Uncharacterized protein</fullName>
    </submittedName>
</protein>
<dbReference type="Proteomes" id="UP000257109">
    <property type="component" value="Unassembled WGS sequence"/>
</dbReference>
<gene>
    <name evidence="1" type="ORF">CR513_59790</name>
</gene>
<dbReference type="OrthoDB" id="2919534at2759"/>
<keyword evidence="2" id="KW-1185">Reference proteome</keyword>
<proteinExistence type="predicted"/>